<sequence>MVDVGDKPATRRTARASARLRMAAATLELVRSGGGAKGDVLQVARLAGVMAAKRTDELIPLCHGLPLESVGVEFEFADEQSLVVTATARVTAKTGVEMEALTAVTTAALTVYDMCKAVDRGIVIGPVQLEEKSGGRSGHWRRAATGDNQAAGDKE</sequence>
<evidence type="ECO:0000313" key="9">
    <source>
        <dbReference type="EMBL" id="TWT37292.1"/>
    </source>
</evidence>
<comment type="function">
    <text evidence="6">Catalyzes the conversion of (8S)-3',8-cyclo-7,8-dihydroguanosine 5'-triphosphate to cyclic pyranopterin monophosphate (cPMP).</text>
</comment>
<dbReference type="NCBIfam" id="TIGR00581">
    <property type="entry name" value="moaC"/>
    <property type="match status" value="1"/>
</dbReference>
<accession>A0A5C5VHY5</accession>
<dbReference type="NCBIfam" id="NF006870">
    <property type="entry name" value="PRK09364.1"/>
    <property type="match status" value="1"/>
</dbReference>
<comment type="catalytic activity">
    <reaction evidence="1">
        <text>(8S)-3',8-cyclo-7,8-dihydroguanosine 5'-triphosphate = cyclic pyranopterin phosphate + diphosphate</text>
        <dbReference type="Rhea" id="RHEA:49580"/>
        <dbReference type="ChEBI" id="CHEBI:33019"/>
        <dbReference type="ChEBI" id="CHEBI:59648"/>
        <dbReference type="ChEBI" id="CHEBI:131766"/>
        <dbReference type="EC" id="4.6.1.17"/>
    </reaction>
</comment>
<dbReference type="InterPro" id="IPR050105">
    <property type="entry name" value="MoCo_biosynth_MoaA/MoaC"/>
</dbReference>
<dbReference type="InterPro" id="IPR002820">
    <property type="entry name" value="Mopterin_CF_biosynth-C_dom"/>
</dbReference>
<dbReference type="Gene3D" id="3.30.70.640">
    <property type="entry name" value="Molybdopterin cofactor biosynthesis C (MoaC) domain"/>
    <property type="match status" value="1"/>
</dbReference>
<comment type="caution">
    <text evidence="9">The sequence shown here is derived from an EMBL/GenBank/DDBJ whole genome shotgun (WGS) entry which is preliminary data.</text>
</comment>
<dbReference type="EMBL" id="SIHJ01000001">
    <property type="protein sequence ID" value="TWT37292.1"/>
    <property type="molecule type" value="Genomic_DNA"/>
</dbReference>
<keyword evidence="10" id="KW-1185">Reference proteome</keyword>
<protein>
    <recommendedName>
        <fullName evidence="3">cyclic pyranopterin monophosphate synthase</fullName>
        <ecNumber evidence="3">4.6.1.17</ecNumber>
    </recommendedName>
</protein>
<name>A0A5C5VHY5_9BACT</name>
<gene>
    <name evidence="9" type="primary">moaC</name>
    <name evidence="9" type="ORF">KOR34_22400</name>
</gene>
<dbReference type="AlphaFoldDB" id="A0A5C5VHY5"/>
<proteinExistence type="predicted"/>
<feature type="domain" description="Molybdopterin cofactor biosynthesis C (MoaC)" evidence="8">
    <location>
        <begin position="1"/>
        <end position="135"/>
    </location>
</feature>
<dbReference type="InterPro" id="IPR047594">
    <property type="entry name" value="MoaC_bact/euk"/>
</dbReference>
<keyword evidence="4" id="KW-0501">Molybdenum cofactor biosynthesis</keyword>
<evidence type="ECO:0000256" key="5">
    <source>
        <dbReference type="ARBA" id="ARBA00023239"/>
    </source>
</evidence>
<evidence type="ECO:0000256" key="1">
    <source>
        <dbReference type="ARBA" id="ARBA00001637"/>
    </source>
</evidence>
<dbReference type="InterPro" id="IPR023045">
    <property type="entry name" value="MoaC"/>
</dbReference>
<dbReference type="PANTHER" id="PTHR22960">
    <property type="entry name" value="MOLYBDOPTERIN COFACTOR SYNTHESIS PROTEIN A"/>
    <property type="match status" value="1"/>
</dbReference>
<dbReference type="UniPathway" id="UPA00344"/>
<evidence type="ECO:0000256" key="6">
    <source>
        <dbReference type="ARBA" id="ARBA00055087"/>
    </source>
</evidence>
<reference evidence="9 10" key="1">
    <citation type="submission" date="2019-02" db="EMBL/GenBank/DDBJ databases">
        <title>Deep-cultivation of Planctomycetes and their phenomic and genomic characterization uncovers novel biology.</title>
        <authorList>
            <person name="Wiegand S."/>
            <person name="Jogler M."/>
            <person name="Boedeker C."/>
            <person name="Pinto D."/>
            <person name="Vollmers J."/>
            <person name="Rivas-Marin E."/>
            <person name="Kohn T."/>
            <person name="Peeters S.H."/>
            <person name="Heuer A."/>
            <person name="Rast P."/>
            <person name="Oberbeckmann S."/>
            <person name="Bunk B."/>
            <person name="Jeske O."/>
            <person name="Meyerdierks A."/>
            <person name="Storesund J.E."/>
            <person name="Kallscheuer N."/>
            <person name="Luecker S."/>
            <person name="Lage O.M."/>
            <person name="Pohl T."/>
            <person name="Merkel B.J."/>
            <person name="Hornburger P."/>
            <person name="Mueller R.-W."/>
            <person name="Bruemmer F."/>
            <person name="Labrenz M."/>
            <person name="Spormann A.M."/>
            <person name="Op Den Camp H."/>
            <person name="Overmann J."/>
            <person name="Amann R."/>
            <person name="Jetten M.S.M."/>
            <person name="Mascher T."/>
            <person name="Medema M.H."/>
            <person name="Devos D.P."/>
            <person name="Kaster A.-K."/>
            <person name="Ovreas L."/>
            <person name="Rohde M."/>
            <person name="Galperin M.Y."/>
            <person name="Jogler C."/>
        </authorList>
    </citation>
    <scope>NUCLEOTIDE SEQUENCE [LARGE SCALE GENOMIC DNA]</scope>
    <source>
        <strain evidence="9 10">KOR34</strain>
    </source>
</reference>
<feature type="region of interest" description="Disordered" evidence="7">
    <location>
        <begin position="132"/>
        <end position="155"/>
    </location>
</feature>
<dbReference type="EC" id="4.6.1.17" evidence="3"/>
<dbReference type="GO" id="GO:0006777">
    <property type="term" value="P:Mo-molybdopterin cofactor biosynthetic process"/>
    <property type="evidence" value="ECO:0007669"/>
    <property type="project" value="UniProtKB-KW"/>
</dbReference>
<evidence type="ECO:0000256" key="7">
    <source>
        <dbReference type="SAM" id="MobiDB-lite"/>
    </source>
</evidence>
<organism evidence="9 10">
    <name type="scientific">Posidoniimonas corsicana</name>
    <dbReference type="NCBI Taxonomy" id="1938618"/>
    <lineage>
        <taxon>Bacteria</taxon>
        <taxon>Pseudomonadati</taxon>
        <taxon>Planctomycetota</taxon>
        <taxon>Planctomycetia</taxon>
        <taxon>Pirellulales</taxon>
        <taxon>Lacipirellulaceae</taxon>
        <taxon>Posidoniimonas</taxon>
    </lineage>
</organism>
<dbReference type="Proteomes" id="UP000316714">
    <property type="component" value="Unassembled WGS sequence"/>
</dbReference>
<evidence type="ECO:0000256" key="2">
    <source>
        <dbReference type="ARBA" id="ARBA00005046"/>
    </source>
</evidence>
<dbReference type="InterPro" id="IPR036522">
    <property type="entry name" value="MoaC_sf"/>
</dbReference>
<evidence type="ECO:0000313" key="10">
    <source>
        <dbReference type="Proteomes" id="UP000316714"/>
    </source>
</evidence>
<dbReference type="GO" id="GO:0061799">
    <property type="term" value="F:cyclic pyranopterin monophosphate synthase activity"/>
    <property type="evidence" value="ECO:0007669"/>
    <property type="project" value="UniProtKB-EC"/>
</dbReference>
<comment type="pathway">
    <text evidence="2">Cofactor biosynthesis; molybdopterin biosynthesis.</text>
</comment>
<dbReference type="Pfam" id="PF01967">
    <property type="entry name" value="MoaC"/>
    <property type="match status" value="1"/>
</dbReference>
<evidence type="ECO:0000256" key="3">
    <source>
        <dbReference type="ARBA" id="ARBA00012575"/>
    </source>
</evidence>
<dbReference type="CDD" id="cd01420">
    <property type="entry name" value="MoaC_PE"/>
    <property type="match status" value="1"/>
</dbReference>
<keyword evidence="5" id="KW-0456">Lyase</keyword>
<dbReference type="SUPFAM" id="SSF55040">
    <property type="entry name" value="Molybdenum cofactor biosynthesis protein C, MoaC"/>
    <property type="match status" value="1"/>
</dbReference>
<evidence type="ECO:0000256" key="4">
    <source>
        <dbReference type="ARBA" id="ARBA00023150"/>
    </source>
</evidence>
<evidence type="ECO:0000259" key="8">
    <source>
        <dbReference type="Pfam" id="PF01967"/>
    </source>
</evidence>